<reference evidence="6 7" key="1">
    <citation type="submission" date="2019-12" db="EMBL/GenBank/DDBJ databases">
        <title>Hymenobacter sp. HMF4947 Genome sequencing and assembly.</title>
        <authorList>
            <person name="Kang H."/>
            <person name="Cha I."/>
            <person name="Kim H."/>
            <person name="Joh K."/>
        </authorList>
    </citation>
    <scope>NUCLEOTIDE SEQUENCE [LARGE SCALE GENOMIC DNA]</scope>
    <source>
        <strain evidence="6 7">HMF4947</strain>
    </source>
</reference>
<evidence type="ECO:0000256" key="1">
    <source>
        <dbReference type="ARBA" id="ARBA00004418"/>
    </source>
</evidence>
<dbReference type="AlphaFoldDB" id="A0A7K1TB16"/>
<keyword evidence="7" id="KW-1185">Reference proteome</keyword>
<comment type="subcellular location">
    <subcellularLocation>
        <location evidence="1">Periplasm</location>
    </subcellularLocation>
</comment>
<dbReference type="EMBL" id="WQKZ01000001">
    <property type="protein sequence ID" value="MVN75594.1"/>
    <property type="molecule type" value="Genomic_DNA"/>
</dbReference>
<dbReference type="InterPro" id="IPR012480">
    <property type="entry name" value="Hepar_II_III_C"/>
</dbReference>
<dbReference type="GO" id="GO:0042597">
    <property type="term" value="C:periplasmic space"/>
    <property type="evidence" value="ECO:0007669"/>
    <property type="project" value="UniProtKB-SubCell"/>
</dbReference>
<protein>
    <recommendedName>
        <fullName evidence="5">Heparinase II/III-like C-terminal domain-containing protein</fullName>
    </recommendedName>
</protein>
<dbReference type="Proteomes" id="UP000441336">
    <property type="component" value="Unassembled WGS sequence"/>
</dbReference>
<sequence>MGVFTNWGNKCFFGFDGVGVSLLLLLFLLGNGGQLRAQSGSWNPPGADLAYPRTLLKGQALEEVRASLAAPDRLALYQGLWAEAQGVPPADNTSASGRRARATFAKNAAFVVLLGRQPDGAGGLAPLPADQRQALVAKVSSLLENSNTTVEGLTQYTEWQWRSKELIDYLIAYDLLRGASEPAAALAASQARLQAFAGNLYLQSTKPLFTITFYNTVKNNHALMTAAALGMAAVVLNEATSTDRNQQPANWAGVGLYTIDNVLWRDAQRQSDSTQVAGYAEGPYYFKYAMLNCLPFFRAMGNFLPDNALPYTFGATTRRLRNPYFDPKYTRLYDWVTAILQPDGRLPALADSYVDMGMPELALTGRRDYVKPMYFSKLSGTSMASLAAQLRDATVDMRAAWLAAALAPTAPNQPALTVLPAAGSLVFRSGQDSLANYLHLYGRGGLAQANAGGHSQGDASSFILHAQGQLLALDAGYLSYDRRAEVGQATNHNLVLVDGAGPAIGTAGAASSAVAAIEHTFQTPQLAYGEVTTAYQKASITRKILFVRGTYYLLADAVSAAAAHTYTWQLHGYGLEGGTAATGTFTNDQASQEATWQKNGVGLLAHVAAPGGATYTAATNKHEITYNTTENHTTLLVQTAAAAQAQFLAVLYPYTSTRPQVATTTSQPATAALATTGADFIDVAFAQADSVLQTDASDRLPQAVAADGLLNFYSATADGTFAQLFLQEGTVLRVGSTPVVQASRRATISWQRVQATSYAGYASRATTLTLALASAPAAITGPGVASYTYEASTHQLHLVLQAASDFGVMVSPTPLPVVLTAFAGQRQGEGVLLRWRTASEHESQGFEVQRQLAGGNPVAFEVIGFVGGRGNASQPTDYTFRDDRAPGAAVYYRLRQLDQSGAATYSPVVSLGGSAASQAALLPVLPQPAHAVLQVQLTGPAQDVTLRLLDGLGRVVRQQRCRQQTQLEVGALAPGLYYLVADDAAGQRLAGSQKVLLD</sequence>
<dbReference type="PANTHER" id="PTHR39210">
    <property type="entry name" value="HEPARIN-SULFATE LYASE"/>
    <property type="match status" value="1"/>
</dbReference>
<comment type="caution">
    <text evidence="6">The sequence shown here is derived from an EMBL/GenBank/DDBJ whole genome shotgun (WGS) entry which is preliminary data.</text>
</comment>
<evidence type="ECO:0000313" key="6">
    <source>
        <dbReference type="EMBL" id="MVN75594.1"/>
    </source>
</evidence>
<evidence type="ECO:0000256" key="4">
    <source>
        <dbReference type="ARBA" id="ARBA00023239"/>
    </source>
</evidence>
<keyword evidence="4" id="KW-0456">Lyase</keyword>
<evidence type="ECO:0000259" key="5">
    <source>
        <dbReference type="Pfam" id="PF07940"/>
    </source>
</evidence>
<proteinExistence type="predicted"/>
<keyword evidence="3" id="KW-0574">Periplasm</keyword>
<dbReference type="Pfam" id="PF07940">
    <property type="entry name" value="Hepar_II_III_C"/>
    <property type="match status" value="1"/>
</dbReference>
<dbReference type="PANTHER" id="PTHR39210:SF1">
    <property type="entry name" value="HEPARIN-SULFATE LYASE"/>
    <property type="match status" value="1"/>
</dbReference>
<evidence type="ECO:0000256" key="2">
    <source>
        <dbReference type="ARBA" id="ARBA00022729"/>
    </source>
</evidence>
<keyword evidence="2" id="KW-0732">Signal</keyword>
<feature type="domain" description="Heparinase II/III-like C-terminal" evidence="5">
    <location>
        <begin position="420"/>
        <end position="634"/>
    </location>
</feature>
<evidence type="ECO:0000256" key="3">
    <source>
        <dbReference type="ARBA" id="ARBA00022764"/>
    </source>
</evidence>
<dbReference type="Gene3D" id="1.50.10.100">
    <property type="entry name" value="Chondroitin AC/alginate lyase"/>
    <property type="match status" value="1"/>
</dbReference>
<dbReference type="Gene3D" id="2.70.98.70">
    <property type="match status" value="1"/>
</dbReference>
<accession>A0A7K1TB16</accession>
<dbReference type="SUPFAM" id="SSF48230">
    <property type="entry name" value="Chondroitin AC/alginate lyase"/>
    <property type="match status" value="1"/>
</dbReference>
<organism evidence="6 7">
    <name type="scientific">Hymenobacter ginkgonis</name>
    <dbReference type="NCBI Taxonomy" id="2682976"/>
    <lineage>
        <taxon>Bacteria</taxon>
        <taxon>Pseudomonadati</taxon>
        <taxon>Bacteroidota</taxon>
        <taxon>Cytophagia</taxon>
        <taxon>Cytophagales</taxon>
        <taxon>Hymenobacteraceae</taxon>
        <taxon>Hymenobacter</taxon>
    </lineage>
</organism>
<dbReference type="InterPro" id="IPR008929">
    <property type="entry name" value="Chondroitin_lyas"/>
</dbReference>
<gene>
    <name evidence="6" type="ORF">GO988_04575</name>
</gene>
<dbReference type="GO" id="GO:0016829">
    <property type="term" value="F:lyase activity"/>
    <property type="evidence" value="ECO:0007669"/>
    <property type="project" value="UniProtKB-KW"/>
</dbReference>
<evidence type="ECO:0000313" key="7">
    <source>
        <dbReference type="Proteomes" id="UP000441336"/>
    </source>
</evidence>
<name>A0A7K1TB16_9BACT</name>